<dbReference type="AlphaFoldDB" id="A0A8I1KL41"/>
<comment type="caution">
    <text evidence="2">The sequence shown here is derived from an EMBL/GenBank/DDBJ whole genome shotgun (WGS) entry which is preliminary data.</text>
</comment>
<dbReference type="Gene3D" id="3.30.1150.10">
    <property type="match status" value="1"/>
</dbReference>
<accession>A0A8I1KL41</accession>
<reference evidence="2 3" key="1">
    <citation type="submission" date="2020-12" db="EMBL/GenBank/DDBJ databases">
        <title>Revised draft genomes of Rhodomicrobium vannielii ATCC 17100 and Rhodomicrobium udaipurense JA643.</title>
        <authorList>
            <person name="Conners E.M."/>
            <person name="Davenport E.J."/>
            <person name="Bose A."/>
        </authorList>
    </citation>
    <scope>NUCLEOTIDE SEQUENCE [LARGE SCALE GENOMIC DNA]</scope>
    <source>
        <strain evidence="2 3">JA643</strain>
    </source>
</reference>
<evidence type="ECO:0000313" key="3">
    <source>
        <dbReference type="Proteomes" id="UP000623250"/>
    </source>
</evidence>
<feature type="compositionally biased region" description="Low complexity" evidence="1">
    <location>
        <begin position="61"/>
        <end position="76"/>
    </location>
</feature>
<organism evidence="2 3">
    <name type="scientific">Rhodomicrobium udaipurense</name>
    <dbReference type="NCBI Taxonomy" id="1202716"/>
    <lineage>
        <taxon>Bacteria</taxon>
        <taxon>Pseudomonadati</taxon>
        <taxon>Pseudomonadota</taxon>
        <taxon>Alphaproteobacteria</taxon>
        <taxon>Hyphomicrobiales</taxon>
        <taxon>Hyphomicrobiaceae</taxon>
        <taxon>Rhodomicrobium</taxon>
    </lineage>
</organism>
<feature type="compositionally biased region" description="Polar residues" evidence="1">
    <location>
        <begin position="183"/>
        <end position="208"/>
    </location>
</feature>
<sequence>MRYGLIGSVIFHLLVFGLVIFNFASSGEKDVPPPPPISVEIMSPKDFSERQQGKVEAKAQTPAPLAELKAPEAPATAKKEVEQKPSPKVTEKEALAPPPPKAEPTPAPQPKPVEQAKAQPAPAPEKPVEKPKPVVKKEPPPKPKAEVAAKSEDRPKPAAEKQPERNFDPSHIASLIKKDQPAETRSQTSRSTMDTQPAKTYSDRQTAVLNRDPNAGAPSGDYEPGRPWRPASSLQDQAMGVPQAHGAMNAGSCADLVQSRIEQNWDLPLGAALGEMGLVRLHIELNRDGTLIRPPMVMDAPTSPTGQAMADAAIRAAMRGAPYSIPPAQYDRCRDMVLRFNPRDMYGG</sequence>
<protein>
    <submittedName>
        <fullName evidence="2">Cell envelope integrity protein TolA</fullName>
    </submittedName>
</protein>
<dbReference type="EMBL" id="JAEMUK010000082">
    <property type="protein sequence ID" value="MBJ7544884.1"/>
    <property type="molecule type" value="Genomic_DNA"/>
</dbReference>
<evidence type="ECO:0000256" key="1">
    <source>
        <dbReference type="SAM" id="MobiDB-lite"/>
    </source>
</evidence>
<feature type="region of interest" description="Disordered" evidence="1">
    <location>
        <begin position="29"/>
        <end position="237"/>
    </location>
</feature>
<dbReference type="Proteomes" id="UP000623250">
    <property type="component" value="Unassembled WGS sequence"/>
</dbReference>
<feature type="compositionally biased region" description="Basic and acidic residues" evidence="1">
    <location>
        <begin position="77"/>
        <end position="94"/>
    </location>
</feature>
<proteinExistence type="predicted"/>
<feature type="compositionally biased region" description="Pro residues" evidence="1">
    <location>
        <begin position="96"/>
        <end position="111"/>
    </location>
</feature>
<dbReference type="SUPFAM" id="SSF74653">
    <property type="entry name" value="TolA/TonB C-terminal domain"/>
    <property type="match status" value="1"/>
</dbReference>
<name>A0A8I1KL41_9HYPH</name>
<evidence type="ECO:0000313" key="2">
    <source>
        <dbReference type="EMBL" id="MBJ7544884.1"/>
    </source>
</evidence>
<feature type="compositionally biased region" description="Basic and acidic residues" evidence="1">
    <location>
        <begin position="46"/>
        <end position="57"/>
    </location>
</feature>
<dbReference type="RefSeq" id="WP_037237254.1">
    <property type="nucleotide sequence ID" value="NZ_JAEMUK010000082.1"/>
</dbReference>
<gene>
    <name evidence="2" type="ORF">JDN41_15125</name>
</gene>
<feature type="compositionally biased region" description="Basic and acidic residues" evidence="1">
    <location>
        <begin position="126"/>
        <end position="168"/>
    </location>
</feature>
<keyword evidence="3" id="KW-1185">Reference proteome</keyword>